<dbReference type="PANTHER" id="PTHR43280">
    <property type="entry name" value="ARAC-FAMILY TRANSCRIPTIONAL REGULATOR"/>
    <property type="match status" value="1"/>
</dbReference>
<evidence type="ECO:0000313" key="6">
    <source>
        <dbReference type="Proteomes" id="UP001239167"/>
    </source>
</evidence>
<dbReference type="Proteomes" id="UP001239167">
    <property type="component" value="Unassembled WGS sequence"/>
</dbReference>
<dbReference type="Gene3D" id="2.60.120.10">
    <property type="entry name" value="Jelly Rolls"/>
    <property type="match status" value="1"/>
</dbReference>
<keyword evidence="3" id="KW-0804">Transcription</keyword>
<evidence type="ECO:0000256" key="2">
    <source>
        <dbReference type="ARBA" id="ARBA00023125"/>
    </source>
</evidence>
<name>A0ABT9Y8G6_9FIRM</name>
<dbReference type="InterPro" id="IPR037923">
    <property type="entry name" value="HTH-like"/>
</dbReference>
<evidence type="ECO:0000256" key="3">
    <source>
        <dbReference type="ARBA" id="ARBA00023163"/>
    </source>
</evidence>
<accession>A0ABT9Y8G6</accession>
<dbReference type="PANTHER" id="PTHR43280:SF28">
    <property type="entry name" value="HTH-TYPE TRANSCRIPTIONAL ACTIVATOR RHAS"/>
    <property type="match status" value="1"/>
</dbReference>
<dbReference type="Pfam" id="PF07883">
    <property type="entry name" value="Cupin_2"/>
    <property type="match status" value="1"/>
</dbReference>
<organism evidence="5 6">
    <name type="scientific">Pectinatus haikarae</name>
    <dbReference type="NCBI Taxonomy" id="349096"/>
    <lineage>
        <taxon>Bacteria</taxon>
        <taxon>Bacillati</taxon>
        <taxon>Bacillota</taxon>
        <taxon>Negativicutes</taxon>
        <taxon>Selenomonadales</taxon>
        <taxon>Selenomonadaceae</taxon>
        <taxon>Pectinatus</taxon>
    </lineage>
</organism>
<keyword evidence="2" id="KW-0238">DNA-binding</keyword>
<evidence type="ECO:0000313" key="5">
    <source>
        <dbReference type="EMBL" id="MDQ0204142.1"/>
    </source>
</evidence>
<reference evidence="5 6" key="1">
    <citation type="submission" date="2023-07" db="EMBL/GenBank/DDBJ databases">
        <title>Genomic Encyclopedia of Type Strains, Phase IV (KMG-IV): sequencing the most valuable type-strain genomes for metagenomic binning, comparative biology and taxonomic classification.</title>
        <authorList>
            <person name="Goeker M."/>
        </authorList>
    </citation>
    <scope>NUCLEOTIDE SEQUENCE [LARGE SCALE GENOMIC DNA]</scope>
    <source>
        <strain evidence="5 6">DSM 16980</strain>
    </source>
</reference>
<dbReference type="RefSeq" id="WP_307224350.1">
    <property type="nucleotide sequence ID" value="NZ_CP116940.1"/>
</dbReference>
<keyword evidence="6" id="KW-1185">Reference proteome</keyword>
<dbReference type="EMBL" id="JAUSUE010000013">
    <property type="protein sequence ID" value="MDQ0204142.1"/>
    <property type="molecule type" value="Genomic_DNA"/>
</dbReference>
<keyword evidence="1" id="KW-0805">Transcription regulation</keyword>
<dbReference type="SMART" id="SM00342">
    <property type="entry name" value="HTH_ARAC"/>
    <property type="match status" value="1"/>
</dbReference>
<dbReference type="SUPFAM" id="SSF46689">
    <property type="entry name" value="Homeodomain-like"/>
    <property type="match status" value="2"/>
</dbReference>
<dbReference type="Gene3D" id="1.10.10.60">
    <property type="entry name" value="Homeodomain-like"/>
    <property type="match status" value="2"/>
</dbReference>
<dbReference type="PROSITE" id="PS01124">
    <property type="entry name" value="HTH_ARAC_FAMILY_2"/>
    <property type="match status" value="1"/>
</dbReference>
<protein>
    <submittedName>
        <fullName evidence="5">AraC-like DNA-binding protein</fullName>
    </submittedName>
</protein>
<feature type="domain" description="HTH araC/xylS-type" evidence="4">
    <location>
        <begin position="174"/>
        <end position="272"/>
    </location>
</feature>
<evidence type="ECO:0000259" key="4">
    <source>
        <dbReference type="PROSITE" id="PS01124"/>
    </source>
</evidence>
<proteinExistence type="predicted"/>
<evidence type="ECO:0000256" key="1">
    <source>
        <dbReference type="ARBA" id="ARBA00023015"/>
    </source>
</evidence>
<dbReference type="InterPro" id="IPR018060">
    <property type="entry name" value="HTH_AraC"/>
</dbReference>
<dbReference type="InterPro" id="IPR009057">
    <property type="entry name" value="Homeodomain-like_sf"/>
</dbReference>
<dbReference type="InterPro" id="IPR014710">
    <property type="entry name" value="RmlC-like_jellyroll"/>
</dbReference>
<dbReference type="Pfam" id="PF12833">
    <property type="entry name" value="HTH_18"/>
    <property type="match status" value="1"/>
</dbReference>
<dbReference type="InterPro" id="IPR013096">
    <property type="entry name" value="Cupin_2"/>
</dbReference>
<sequence>MKKNFPFNEDHIELKNSFYVDENYSEKHVHMIHSHENVLELLYIYSGEGRYFVRDREYAVHSGDLMICNAGVLHGESPLQKHTMQTYCCAFSGLETESDKKLLAYEEKPLFSLPAEKSECFNALMPIIYNVFSGSKITAHYLSMGLLSMACEEILTRMTARTALYEQKNENLVRKITAYIDKNYKESISLEKISRDLYISPSRLSHVFKEETGLSPIQYAIHRRIGEAQSLLVETDEPICFIEESLGFCSSVHFSMMFKKHVGISPKAYRQHFCK</sequence>
<comment type="caution">
    <text evidence="5">The sequence shown here is derived from an EMBL/GenBank/DDBJ whole genome shotgun (WGS) entry which is preliminary data.</text>
</comment>
<gene>
    <name evidence="5" type="ORF">J2S01_001867</name>
</gene>
<dbReference type="SUPFAM" id="SSF51215">
    <property type="entry name" value="Regulatory protein AraC"/>
    <property type="match status" value="1"/>
</dbReference>